<evidence type="ECO:0000313" key="9">
    <source>
        <dbReference type="EMBL" id="KTC84778.1"/>
    </source>
</evidence>
<sequence length="355" mass="40224">MLTYLQQSICYLFNDSAGDLRKKSILLYIILFIYTALVWMWAFYTLHDKPFLFSTAVLAYTFGLRHAVDADHIAAIDNVTRKLMQEGKEPISLGFFFSLGHSTVVMIATIGVALITSAALHSHLSAWHRTANIICTSISASFLLIIAIINLFIFFSIWRTFKEVRRSKYYCEEDIDEIISNSGFLARYFRTFFRLITKSWQMYFLGFLFGIGFDTATEIALLGIAASQATQGFSPLTILVFPALFTAGMTLIDTTDCIIMLGAYGWAFMKPIRKLYYNLTITFISCVVALFIGGIEALGLIADHFGAQGFIWDGVRTLTENMNYLGYFIILLFIFCWGVSISLYNYLKVEAIIEK</sequence>
<dbReference type="NCBIfam" id="TIGR00802">
    <property type="entry name" value="nico"/>
    <property type="match status" value="1"/>
</dbReference>
<name>A0A0W0SMY3_9GAMM</name>
<evidence type="ECO:0000256" key="5">
    <source>
        <dbReference type="ARBA" id="ARBA00022692"/>
    </source>
</evidence>
<evidence type="ECO:0000256" key="8">
    <source>
        <dbReference type="RuleBase" id="RU362101"/>
    </source>
</evidence>
<evidence type="ECO:0000256" key="1">
    <source>
        <dbReference type="ARBA" id="ARBA00004127"/>
    </source>
</evidence>
<evidence type="ECO:0000256" key="3">
    <source>
        <dbReference type="ARBA" id="ARBA00022448"/>
    </source>
</evidence>
<dbReference type="GO" id="GO:0012505">
    <property type="term" value="C:endomembrane system"/>
    <property type="evidence" value="ECO:0007669"/>
    <property type="project" value="UniProtKB-SubCell"/>
</dbReference>
<feature type="transmembrane region" description="Helical" evidence="8">
    <location>
        <begin position="275"/>
        <end position="295"/>
    </location>
</feature>
<protein>
    <recommendedName>
        <fullName evidence="8">Nickel/cobalt efflux system</fullName>
    </recommendedName>
</protein>
<evidence type="ECO:0000256" key="4">
    <source>
        <dbReference type="ARBA" id="ARBA00022596"/>
    </source>
</evidence>
<keyword evidence="4" id="KW-0533">Nickel</keyword>
<keyword evidence="6 8" id="KW-1133">Transmembrane helix</keyword>
<keyword evidence="5 8" id="KW-0812">Transmembrane</keyword>
<accession>A0A0W0SMY3</accession>
<keyword evidence="3 8" id="KW-0813">Transport</keyword>
<dbReference type="STRING" id="1212489.Ldro_2942"/>
<feature type="transmembrane region" description="Helical" evidence="8">
    <location>
        <begin position="238"/>
        <end position="263"/>
    </location>
</feature>
<gene>
    <name evidence="9" type="ORF">Ldro_2942</name>
</gene>
<dbReference type="PANTHER" id="PTHR31611:SF0">
    <property type="entry name" value="HIGH-AFFINITY NICKEL TRANSPORT PROTEIN NIC1"/>
    <property type="match status" value="1"/>
</dbReference>
<evidence type="ECO:0000256" key="2">
    <source>
        <dbReference type="ARBA" id="ARBA00010892"/>
    </source>
</evidence>
<dbReference type="Pfam" id="PF03824">
    <property type="entry name" value="NicO"/>
    <property type="match status" value="1"/>
</dbReference>
<reference evidence="9 10" key="1">
    <citation type="submission" date="2015-11" db="EMBL/GenBank/DDBJ databases">
        <title>Genomic analysis of 38 Legionella species identifies large and diverse effector repertoires.</title>
        <authorList>
            <person name="Burstein D."/>
            <person name="Amaro F."/>
            <person name="Zusman T."/>
            <person name="Lifshitz Z."/>
            <person name="Cohen O."/>
            <person name="Gilbert J.A."/>
            <person name="Pupko T."/>
            <person name="Shuman H.A."/>
            <person name="Segal G."/>
        </authorList>
    </citation>
    <scope>NUCLEOTIDE SEQUENCE [LARGE SCALE GENOMIC DNA]</scope>
    <source>
        <strain evidence="9 10">ATCC 700990</strain>
    </source>
</reference>
<dbReference type="InterPro" id="IPR004688">
    <property type="entry name" value="Ni/Co_transpt"/>
</dbReference>
<dbReference type="OrthoDB" id="9776706at2"/>
<proteinExistence type="inferred from homology"/>
<dbReference type="Proteomes" id="UP000054736">
    <property type="component" value="Unassembled WGS sequence"/>
</dbReference>
<evidence type="ECO:0000256" key="6">
    <source>
        <dbReference type="ARBA" id="ARBA00022989"/>
    </source>
</evidence>
<keyword evidence="10" id="KW-1185">Reference proteome</keyword>
<evidence type="ECO:0000256" key="7">
    <source>
        <dbReference type="ARBA" id="ARBA00023136"/>
    </source>
</evidence>
<dbReference type="GO" id="GO:0005886">
    <property type="term" value="C:plasma membrane"/>
    <property type="evidence" value="ECO:0007669"/>
    <property type="project" value="UniProtKB-SubCell"/>
</dbReference>
<comment type="similarity">
    <text evidence="2 8">Belongs to the NiCoT transporter (TC 2.A.52) family.</text>
</comment>
<dbReference type="EMBL" id="LNXY01000031">
    <property type="protein sequence ID" value="KTC84778.1"/>
    <property type="molecule type" value="Genomic_DNA"/>
</dbReference>
<dbReference type="AlphaFoldDB" id="A0A0W0SMY3"/>
<comment type="caution">
    <text evidence="9">The sequence shown here is derived from an EMBL/GenBank/DDBJ whole genome shotgun (WGS) entry which is preliminary data.</text>
</comment>
<comment type="subcellular location">
    <subcellularLocation>
        <location evidence="8">Cell membrane</location>
        <topology evidence="8">Multi-pass membrane protein</topology>
    </subcellularLocation>
    <subcellularLocation>
        <location evidence="1">Endomembrane system</location>
        <topology evidence="1">Multi-pass membrane protein</topology>
    </subcellularLocation>
</comment>
<feature type="transmembrane region" description="Helical" evidence="8">
    <location>
        <begin position="25"/>
        <end position="44"/>
    </location>
</feature>
<feature type="transmembrane region" description="Helical" evidence="8">
    <location>
        <begin position="50"/>
        <end position="68"/>
    </location>
</feature>
<feature type="transmembrane region" description="Helical" evidence="8">
    <location>
        <begin position="202"/>
        <end position="226"/>
    </location>
</feature>
<evidence type="ECO:0000313" key="10">
    <source>
        <dbReference type="Proteomes" id="UP000054736"/>
    </source>
</evidence>
<dbReference type="RefSeq" id="WP_058497198.1">
    <property type="nucleotide sequence ID" value="NZ_CAAAIU010000022.1"/>
</dbReference>
<feature type="transmembrane region" description="Helical" evidence="8">
    <location>
        <begin position="324"/>
        <end position="347"/>
    </location>
</feature>
<feature type="transmembrane region" description="Helical" evidence="8">
    <location>
        <begin position="131"/>
        <end position="158"/>
    </location>
</feature>
<dbReference type="InterPro" id="IPR011541">
    <property type="entry name" value="Ni/Co_transpt_high_affinity"/>
</dbReference>
<organism evidence="9 10">
    <name type="scientific">Legionella drozanskii LLAP-1</name>
    <dbReference type="NCBI Taxonomy" id="1212489"/>
    <lineage>
        <taxon>Bacteria</taxon>
        <taxon>Pseudomonadati</taxon>
        <taxon>Pseudomonadota</taxon>
        <taxon>Gammaproteobacteria</taxon>
        <taxon>Legionellales</taxon>
        <taxon>Legionellaceae</taxon>
        <taxon>Legionella</taxon>
    </lineage>
</organism>
<keyword evidence="7 8" id="KW-0472">Membrane</keyword>
<dbReference type="PATRIC" id="fig|1212489.4.peg.3106"/>
<feature type="transmembrane region" description="Helical" evidence="8">
    <location>
        <begin position="91"/>
        <end position="119"/>
    </location>
</feature>
<dbReference type="GO" id="GO:0015099">
    <property type="term" value="F:nickel cation transmembrane transporter activity"/>
    <property type="evidence" value="ECO:0007669"/>
    <property type="project" value="UniProtKB-UniRule"/>
</dbReference>
<dbReference type="PANTHER" id="PTHR31611">
    <property type="entry name" value="HIGH-AFFINITY NICKEL TRANSPORT PROTEIN NIC1"/>
    <property type="match status" value="1"/>
</dbReference>